<proteinExistence type="predicted"/>
<organism evidence="1 2">
    <name type="scientific">Acinetobacter calcoaceticus</name>
    <dbReference type="NCBI Taxonomy" id="471"/>
    <lineage>
        <taxon>Bacteria</taxon>
        <taxon>Pseudomonadati</taxon>
        <taxon>Pseudomonadota</taxon>
        <taxon>Gammaproteobacteria</taxon>
        <taxon>Moraxellales</taxon>
        <taxon>Moraxellaceae</taxon>
        <taxon>Acinetobacter</taxon>
        <taxon>Acinetobacter calcoaceticus/baumannii complex</taxon>
    </lineage>
</organism>
<evidence type="ECO:0000313" key="1">
    <source>
        <dbReference type="EMBL" id="TCM71127.1"/>
    </source>
</evidence>
<comment type="caution">
    <text evidence="1">The sequence shown here is derived from an EMBL/GenBank/DDBJ whole genome shotgun (WGS) entry which is preliminary data.</text>
</comment>
<dbReference type="Proteomes" id="UP000294963">
    <property type="component" value="Unassembled WGS sequence"/>
</dbReference>
<accession>A0A4R1Y1V4</accession>
<protein>
    <submittedName>
        <fullName evidence="1">Uncharacterized protein</fullName>
    </submittedName>
</protein>
<gene>
    <name evidence="1" type="ORF">EC844_101415</name>
</gene>
<dbReference type="OrthoDB" id="6712057at2"/>
<evidence type="ECO:0000313" key="2">
    <source>
        <dbReference type="Proteomes" id="UP000294963"/>
    </source>
</evidence>
<reference evidence="1 2" key="1">
    <citation type="submission" date="2019-03" db="EMBL/GenBank/DDBJ databases">
        <title>Genomic analyses of the natural microbiome of Caenorhabditis elegans.</title>
        <authorList>
            <person name="Samuel B."/>
        </authorList>
    </citation>
    <scope>NUCLEOTIDE SEQUENCE [LARGE SCALE GENOMIC DNA]</scope>
    <source>
        <strain evidence="1 2">JUb89</strain>
    </source>
</reference>
<dbReference type="AlphaFoldDB" id="A0A4R1Y1V4"/>
<sequence length="72" mass="8220">MDVLNQVLTRISTLRAGEKWTVSAQDLFLSRVDFQSISVFLSRESEKGLFSVDLPSGLANWFERSTFTIIKH</sequence>
<name>A0A4R1Y1V4_ACICA</name>
<keyword evidence="2" id="KW-1185">Reference proteome</keyword>
<dbReference type="EMBL" id="SLVJ01000001">
    <property type="protein sequence ID" value="TCM71127.1"/>
    <property type="molecule type" value="Genomic_DNA"/>
</dbReference>